<evidence type="ECO:0000313" key="4">
    <source>
        <dbReference type="Proteomes" id="UP000651837"/>
    </source>
</evidence>
<organism evidence="2 3">
    <name type="scientific">Maribacter polysiphoniae</name>
    <dbReference type="NCBI Taxonomy" id="429344"/>
    <lineage>
        <taxon>Bacteria</taxon>
        <taxon>Pseudomonadati</taxon>
        <taxon>Bacteroidota</taxon>
        <taxon>Flavobacteriia</taxon>
        <taxon>Flavobacteriales</taxon>
        <taxon>Flavobacteriaceae</taxon>
        <taxon>Maribacter</taxon>
    </lineage>
</organism>
<gene>
    <name evidence="1" type="ORF">HZY62_06945</name>
    <name evidence="2" type="ORF">LX92_00522</name>
</gene>
<dbReference type="Proteomes" id="UP000245667">
    <property type="component" value="Unassembled WGS sequence"/>
</dbReference>
<evidence type="ECO:0000313" key="2">
    <source>
        <dbReference type="EMBL" id="PWK25779.1"/>
    </source>
</evidence>
<protein>
    <submittedName>
        <fullName evidence="2">Uncharacterized protein</fullName>
    </submittedName>
</protein>
<dbReference type="EMBL" id="QGGQ01000001">
    <property type="protein sequence ID" value="PWK25779.1"/>
    <property type="molecule type" value="Genomic_DNA"/>
</dbReference>
<evidence type="ECO:0000313" key="3">
    <source>
        <dbReference type="Proteomes" id="UP000245667"/>
    </source>
</evidence>
<dbReference type="RefSeq" id="WP_109648703.1">
    <property type="nucleotide sequence ID" value="NZ_JACWLN010000002.1"/>
</dbReference>
<dbReference type="Proteomes" id="UP000651837">
    <property type="component" value="Unassembled WGS sequence"/>
</dbReference>
<name>A0A316E8T9_9FLAO</name>
<dbReference type="OrthoDB" id="1147831at2"/>
<accession>A0A316E8T9</accession>
<dbReference type="EMBL" id="JACWLN010000002">
    <property type="protein sequence ID" value="MBD1260317.1"/>
    <property type="molecule type" value="Genomic_DNA"/>
</dbReference>
<comment type="caution">
    <text evidence="2">The sequence shown here is derived from an EMBL/GenBank/DDBJ whole genome shotgun (WGS) entry which is preliminary data.</text>
</comment>
<sequence length="344" mass="40275">MIKIQEISQIKDVKFAFESIVFLKDCKLYVDNREVFMCSENVERIVVWNDKLLLLNDLNKVEYVLDNSYELIPNQNFKELRIRKSIDKILYFYKKTTPRTYGFLENEKDFQTDLPYSNIHVSQGLVFDSSYSTVERIDYNYKVVWKHVLSHLGELEGRTENQMDGFQKFIGVAHNNLWVLAKSGSLIAINTETGVLTKTFEWEDEYVDGKRYRPNPTDAFIYEEDNNIYSLGAYFIKINTKTLQIESNNLLVDELHNGDKIEIRSSSVQGQNISFIASFYGTSWVKIIGLFSIAEKKIIWVHELFGVDENKFIPSFNTPQLTENKLYILDNEKTLHIFEKDEHA</sequence>
<evidence type="ECO:0000313" key="1">
    <source>
        <dbReference type="EMBL" id="MBD1260317.1"/>
    </source>
</evidence>
<reference evidence="1 4" key="2">
    <citation type="submission" date="2020-07" db="EMBL/GenBank/DDBJ databases">
        <title>The draft genome sequence of Maribacter polysiphoniae KCTC 22021.</title>
        <authorList>
            <person name="Mu L."/>
        </authorList>
    </citation>
    <scope>NUCLEOTIDE SEQUENCE [LARGE SCALE GENOMIC DNA]</scope>
    <source>
        <strain evidence="1 4">KCTC 22021</strain>
    </source>
</reference>
<reference evidence="2 3" key="1">
    <citation type="submission" date="2018-05" db="EMBL/GenBank/DDBJ databases">
        <title>Genomic Encyclopedia of Archaeal and Bacterial Type Strains, Phase II (KMG-II): from individual species to whole genera.</title>
        <authorList>
            <person name="Goeker M."/>
        </authorList>
    </citation>
    <scope>NUCLEOTIDE SEQUENCE [LARGE SCALE GENOMIC DNA]</scope>
    <source>
        <strain evidence="2 3">DSM 23514</strain>
    </source>
</reference>
<dbReference type="AlphaFoldDB" id="A0A316E8T9"/>
<keyword evidence="4" id="KW-1185">Reference proteome</keyword>
<proteinExistence type="predicted"/>